<keyword evidence="10" id="KW-0476">Mercury</keyword>
<evidence type="ECO:0000259" key="19">
    <source>
        <dbReference type="Pfam" id="PF02852"/>
    </source>
</evidence>
<keyword evidence="13 18" id="KW-0676">Redox-active center</keyword>
<evidence type="ECO:0000256" key="11">
    <source>
        <dbReference type="ARBA" id="ARBA00023002"/>
    </source>
</evidence>
<dbReference type="EMBL" id="JXYS01000022">
    <property type="protein sequence ID" value="KJF18234.1"/>
    <property type="molecule type" value="Genomic_DNA"/>
</dbReference>
<name>A0A0D8HK30_9ACTN</name>
<organism evidence="21 22">
    <name type="scientific">Acidithrix ferrooxidans</name>
    <dbReference type="NCBI Taxonomy" id="1280514"/>
    <lineage>
        <taxon>Bacteria</taxon>
        <taxon>Bacillati</taxon>
        <taxon>Actinomycetota</taxon>
        <taxon>Acidimicrobiia</taxon>
        <taxon>Acidimicrobiales</taxon>
        <taxon>Acidimicrobiaceae</taxon>
        <taxon>Acidithrix</taxon>
    </lineage>
</organism>
<evidence type="ECO:0000256" key="6">
    <source>
        <dbReference type="ARBA" id="ARBA00022630"/>
    </source>
</evidence>
<dbReference type="InterPro" id="IPR023753">
    <property type="entry name" value="FAD/NAD-binding_dom"/>
</dbReference>
<dbReference type="GO" id="GO:0050660">
    <property type="term" value="F:flavin adenine dinucleotide binding"/>
    <property type="evidence" value="ECO:0007669"/>
    <property type="project" value="InterPro"/>
</dbReference>
<dbReference type="InterPro" id="IPR012999">
    <property type="entry name" value="Pyr_OxRdtase_I_AS"/>
</dbReference>
<dbReference type="PRINTS" id="PR00368">
    <property type="entry name" value="FADPNR"/>
</dbReference>
<dbReference type="FunFam" id="3.30.390.30:FF:000001">
    <property type="entry name" value="Dihydrolipoyl dehydrogenase"/>
    <property type="match status" value="1"/>
</dbReference>
<dbReference type="Gene3D" id="3.50.50.60">
    <property type="entry name" value="FAD/NAD(P)-binding domain"/>
    <property type="match status" value="2"/>
</dbReference>
<keyword evidence="12" id="KW-1015">Disulfide bond</keyword>
<feature type="disulfide bond" description="Redox-active" evidence="17">
    <location>
        <begin position="122"/>
        <end position="127"/>
    </location>
</feature>
<evidence type="ECO:0000256" key="9">
    <source>
        <dbReference type="ARBA" id="ARBA00022857"/>
    </source>
</evidence>
<dbReference type="PRINTS" id="PR00411">
    <property type="entry name" value="PNDRDTASEI"/>
</dbReference>
<dbReference type="InterPro" id="IPR021179">
    <property type="entry name" value="Mercury_reductase_MerA"/>
</dbReference>
<feature type="binding site" evidence="16">
    <location>
        <position position="131"/>
    </location>
    <ligand>
        <name>FAD</name>
        <dbReference type="ChEBI" id="CHEBI:57692"/>
    </ligand>
</feature>
<dbReference type="AlphaFoldDB" id="A0A0D8HK30"/>
<evidence type="ECO:0000256" key="14">
    <source>
        <dbReference type="ARBA" id="ARBA00031725"/>
    </source>
</evidence>
<dbReference type="GO" id="GO:0016152">
    <property type="term" value="F:mercury (II) reductase (NADP+) activity"/>
    <property type="evidence" value="ECO:0007669"/>
    <property type="project" value="UniProtKB-EC"/>
</dbReference>
<dbReference type="SUPFAM" id="SSF55424">
    <property type="entry name" value="FAD/NAD-linked reductases, dimerisation (C-terminal) domain"/>
    <property type="match status" value="1"/>
</dbReference>
<protein>
    <recommendedName>
        <fullName evidence="4">Mercuric reductase</fullName>
        <ecNumber evidence="3">1.16.1.1</ecNumber>
    </recommendedName>
    <alternativeName>
        <fullName evidence="14">Hg(II) reductase</fullName>
    </alternativeName>
</protein>
<gene>
    <name evidence="21" type="primary">merA</name>
    <name evidence="21" type="ORF">AXFE_08840</name>
</gene>
<dbReference type="Pfam" id="PF07992">
    <property type="entry name" value="Pyr_redox_2"/>
    <property type="match status" value="1"/>
</dbReference>
<evidence type="ECO:0000256" key="10">
    <source>
        <dbReference type="ARBA" id="ARBA00022914"/>
    </source>
</evidence>
<evidence type="ECO:0000256" key="8">
    <source>
        <dbReference type="ARBA" id="ARBA00022827"/>
    </source>
</evidence>
<feature type="binding site" evidence="16">
    <location>
        <begin position="253"/>
        <end position="260"/>
    </location>
    <ligand>
        <name>NAD(+)</name>
        <dbReference type="ChEBI" id="CHEBI:57540"/>
    </ligand>
</feature>
<dbReference type="InterPro" id="IPR036188">
    <property type="entry name" value="FAD/NAD-bd_sf"/>
</dbReference>
<keyword evidence="11 18" id="KW-0560">Oxidoreductase</keyword>
<feature type="binding site" evidence="16">
    <location>
        <position position="384"/>
    </location>
    <ligand>
        <name>FAD</name>
        <dbReference type="ChEBI" id="CHEBI:57692"/>
    </ligand>
</feature>
<keyword evidence="16" id="KW-0520">NAD</keyword>
<evidence type="ECO:0000256" key="4">
    <source>
        <dbReference type="ARBA" id="ARBA00014791"/>
    </source>
</evidence>
<keyword evidence="8 16" id="KW-0274">FAD</keyword>
<evidence type="ECO:0000256" key="7">
    <source>
        <dbReference type="ARBA" id="ARBA00022723"/>
    </source>
</evidence>
<dbReference type="InterPro" id="IPR016156">
    <property type="entry name" value="FAD/NAD-linked_Rdtase_dimer_sf"/>
</dbReference>
<keyword evidence="5" id="KW-0475">Mercuric resistance</keyword>
<keyword evidence="6 18" id="KW-0285">Flavoprotein</keyword>
<evidence type="ECO:0000256" key="3">
    <source>
        <dbReference type="ARBA" id="ARBA00012661"/>
    </source>
</evidence>
<keyword evidence="22" id="KW-1185">Reference proteome</keyword>
<sequence>MKNLLSVTVIISQTNYRYDTISVVAMLLESGATSIMQDESKHNIRFLLPIDKPLSEIEAALGRLHVETISIEIDNSAPVDESNDYDFIAIGSGSASFAAAIRAREAGLSVAIIEKDVVGGTCVNVGCIPSKALLRASEQIQEKRLSSNGAFRVQFEINQMIKNKDELVNSLRRSKYLDLAKDYGFDIIYGHASFVAKDKIEVGDRVLGAKYFLIATGASPYIPPIPGLFSTSYLTSTTALNTKSIPNRLCIVGAGSIGLELGQLFMNLGSQVTFIEAGEQIAPQEEAEISAILKDTLISQGATIYTSAQITRVNAKGSSRSIELTSQMDKVTIAFDKILIATTRKPNTNRLGLEKAGVEVTKDGAIVVNHLLQTTNPQIYSAGDVIGGPQFVYVAAYEGALAVDNCVLASNRSLDLTALPRVTFTNPPISGVGLRESEAKILGLDTITTILPLDQIPRSLVNGQTHGAIKLVADKSTRKLLGANIISEGAGDVIQAASLAIKYNISIDDLASSFHPYLTMAESLKLACQSFTKDVTKLSCCAS</sequence>
<dbReference type="PANTHER" id="PTHR43014">
    <property type="entry name" value="MERCURIC REDUCTASE"/>
    <property type="match status" value="1"/>
</dbReference>
<dbReference type="RefSeq" id="WP_052604641.1">
    <property type="nucleotide sequence ID" value="NZ_JXYS01000022.1"/>
</dbReference>
<dbReference type="PANTHER" id="PTHR43014:SF4">
    <property type="entry name" value="PYRIDINE NUCLEOTIDE-DISULFIDE OXIDOREDUCTASE RCLA-RELATED"/>
    <property type="match status" value="1"/>
</dbReference>
<dbReference type="NCBIfam" id="TIGR02053">
    <property type="entry name" value="MerA"/>
    <property type="match status" value="1"/>
</dbReference>
<comment type="similarity">
    <text evidence="1 18">Belongs to the class-I pyridine nucleotide-disulfide oxidoreductase family.</text>
</comment>
<dbReference type="OrthoDB" id="9800167at2"/>
<dbReference type="PATRIC" id="fig|1280514.3.peg.1161"/>
<evidence type="ECO:0000256" key="17">
    <source>
        <dbReference type="PIRSR" id="PIRSR000350-4"/>
    </source>
</evidence>
<dbReference type="STRING" id="1280514.AXFE_08840"/>
<comment type="subunit">
    <text evidence="2">Homodimer.</text>
</comment>
<evidence type="ECO:0000256" key="18">
    <source>
        <dbReference type="RuleBase" id="RU003691"/>
    </source>
</evidence>
<evidence type="ECO:0000256" key="2">
    <source>
        <dbReference type="ARBA" id="ARBA00011738"/>
    </source>
</evidence>
<evidence type="ECO:0000313" key="22">
    <source>
        <dbReference type="Proteomes" id="UP000032360"/>
    </source>
</evidence>
<dbReference type="GO" id="GO:0003955">
    <property type="term" value="F:NAD(P)H dehydrogenase (quinone) activity"/>
    <property type="evidence" value="ECO:0007669"/>
    <property type="project" value="TreeGrafter"/>
</dbReference>
<reference evidence="21 22" key="1">
    <citation type="submission" date="2015-01" db="EMBL/GenBank/DDBJ databases">
        <title>Draft genome of the acidophilic iron oxidizer Acidithrix ferrooxidans strain Py-F3.</title>
        <authorList>
            <person name="Poehlein A."/>
            <person name="Eisen S."/>
            <person name="Schloemann M."/>
            <person name="Johnson B.D."/>
            <person name="Daniel R."/>
            <person name="Muehling M."/>
        </authorList>
    </citation>
    <scope>NUCLEOTIDE SEQUENCE [LARGE SCALE GENOMIC DNA]</scope>
    <source>
        <strain evidence="21 22">Py-F3</strain>
    </source>
</reference>
<evidence type="ECO:0000256" key="1">
    <source>
        <dbReference type="ARBA" id="ARBA00007532"/>
    </source>
</evidence>
<dbReference type="PIRSF" id="PIRSF000350">
    <property type="entry name" value="Mercury_reductase_MerA"/>
    <property type="match status" value="1"/>
</dbReference>
<keyword evidence="16" id="KW-0547">Nucleotide-binding</keyword>
<evidence type="ECO:0000256" key="16">
    <source>
        <dbReference type="PIRSR" id="PIRSR000350-3"/>
    </source>
</evidence>
<dbReference type="InterPro" id="IPR004099">
    <property type="entry name" value="Pyr_nucl-diS_OxRdtase_dimer"/>
</dbReference>
<proteinExistence type="inferred from homology"/>
<dbReference type="InterPro" id="IPR001100">
    <property type="entry name" value="Pyr_nuc-diS_OxRdtase"/>
</dbReference>
<keyword evidence="9" id="KW-0521">NADP</keyword>
<feature type="domain" description="FAD/NAD(P)-binding" evidence="20">
    <location>
        <begin position="86"/>
        <end position="399"/>
    </location>
</feature>
<comment type="catalytic activity">
    <reaction evidence="15">
        <text>Hg + NADP(+) + H(+) = Hg(2+) + NADPH</text>
        <dbReference type="Rhea" id="RHEA:23856"/>
        <dbReference type="ChEBI" id="CHEBI:15378"/>
        <dbReference type="ChEBI" id="CHEBI:16170"/>
        <dbReference type="ChEBI" id="CHEBI:16793"/>
        <dbReference type="ChEBI" id="CHEBI:57783"/>
        <dbReference type="ChEBI" id="CHEBI:58349"/>
        <dbReference type="EC" id="1.16.1.1"/>
    </reaction>
</comment>
<dbReference type="GO" id="GO:0050787">
    <property type="term" value="P:detoxification of mercury ion"/>
    <property type="evidence" value="ECO:0007669"/>
    <property type="project" value="InterPro"/>
</dbReference>
<dbReference type="GO" id="GO:0050661">
    <property type="term" value="F:NADP binding"/>
    <property type="evidence" value="ECO:0007669"/>
    <property type="project" value="InterPro"/>
</dbReference>
<accession>A0A0D8HK30</accession>
<dbReference type="GO" id="GO:0016668">
    <property type="term" value="F:oxidoreductase activity, acting on a sulfur group of donors, NAD(P) as acceptor"/>
    <property type="evidence" value="ECO:0007669"/>
    <property type="project" value="InterPro"/>
</dbReference>
<dbReference type="Gene3D" id="3.30.390.30">
    <property type="match status" value="1"/>
</dbReference>
<comment type="cofactor">
    <cofactor evidence="16">
        <name>FAD</name>
        <dbReference type="ChEBI" id="CHEBI:57692"/>
    </cofactor>
    <text evidence="16">Binds 1 FAD per subunit.</text>
</comment>
<dbReference type="Proteomes" id="UP000032360">
    <property type="component" value="Unassembled WGS sequence"/>
</dbReference>
<evidence type="ECO:0000256" key="13">
    <source>
        <dbReference type="ARBA" id="ARBA00023284"/>
    </source>
</evidence>
<dbReference type="GO" id="GO:0045340">
    <property type="term" value="F:mercury ion binding"/>
    <property type="evidence" value="ECO:0007669"/>
    <property type="project" value="InterPro"/>
</dbReference>
<evidence type="ECO:0000313" key="21">
    <source>
        <dbReference type="EMBL" id="KJF18234.1"/>
    </source>
</evidence>
<dbReference type="PROSITE" id="PS00076">
    <property type="entry name" value="PYRIDINE_REDOX_1"/>
    <property type="match status" value="1"/>
</dbReference>
<evidence type="ECO:0000256" key="5">
    <source>
        <dbReference type="ARBA" id="ARBA00022466"/>
    </source>
</evidence>
<dbReference type="Pfam" id="PF02852">
    <property type="entry name" value="Pyr_redox_dim"/>
    <property type="match status" value="1"/>
</dbReference>
<dbReference type="EC" id="1.16.1.1" evidence="3"/>
<evidence type="ECO:0000256" key="15">
    <source>
        <dbReference type="ARBA" id="ARBA00048984"/>
    </source>
</evidence>
<evidence type="ECO:0000256" key="12">
    <source>
        <dbReference type="ARBA" id="ARBA00023157"/>
    </source>
</evidence>
<comment type="caution">
    <text evidence="21">The sequence shown here is derived from an EMBL/GenBank/DDBJ whole genome shotgun (WGS) entry which is preliminary data.</text>
</comment>
<feature type="domain" description="Pyridine nucleotide-disulphide oxidoreductase dimerisation" evidence="19">
    <location>
        <begin position="420"/>
        <end position="527"/>
    </location>
</feature>
<evidence type="ECO:0000259" key="20">
    <source>
        <dbReference type="Pfam" id="PF07992"/>
    </source>
</evidence>
<dbReference type="SUPFAM" id="SSF51905">
    <property type="entry name" value="FAD/NAD(P)-binding domain"/>
    <property type="match status" value="1"/>
</dbReference>
<keyword evidence="7" id="KW-0479">Metal-binding</keyword>
<feature type="binding site" evidence="16">
    <location>
        <position position="276"/>
    </location>
    <ligand>
        <name>NAD(+)</name>
        <dbReference type="ChEBI" id="CHEBI:57540"/>
    </ligand>
</feature>